<dbReference type="InterPro" id="IPR005817">
    <property type="entry name" value="Wnt"/>
</dbReference>
<evidence type="ECO:0000256" key="10">
    <source>
        <dbReference type="RuleBase" id="RU003500"/>
    </source>
</evidence>
<dbReference type="GO" id="GO:0060560">
    <property type="term" value="P:developmental growth involved in morphogenesis"/>
    <property type="evidence" value="ECO:0007669"/>
    <property type="project" value="UniProtKB-ARBA"/>
</dbReference>
<dbReference type="GO" id="GO:0005109">
    <property type="term" value="F:frizzled binding"/>
    <property type="evidence" value="ECO:0007669"/>
    <property type="project" value="TreeGrafter"/>
</dbReference>
<keyword evidence="9" id="KW-0449">Lipoprotein</keyword>
<dbReference type="PRINTS" id="PR01349">
    <property type="entry name" value="WNTPROTEIN"/>
</dbReference>
<dbReference type="InterPro" id="IPR018161">
    <property type="entry name" value="Wnt_CS"/>
</dbReference>
<evidence type="ECO:0000256" key="6">
    <source>
        <dbReference type="ARBA" id="ARBA00022687"/>
    </source>
</evidence>
<dbReference type="GO" id="GO:0007517">
    <property type="term" value="P:muscle organ development"/>
    <property type="evidence" value="ECO:0007669"/>
    <property type="project" value="UniProtKB-ARBA"/>
</dbReference>
<dbReference type="FunFam" id="3.30.2460.20:FF:000001">
    <property type="entry name" value="Wnt homolog"/>
    <property type="match status" value="1"/>
</dbReference>
<comment type="subcellular location">
    <subcellularLocation>
        <location evidence="1 10">Secreted</location>
        <location evidence="1 10">Extracellular space</location>
        <location evidence="1 10">Extracellular matrix</location>
    </subcellularLocation>
</comment>
<evidence type="ECO:0000256" key="8">
    <source>
        <dbReference type="ARBA" id="ARBA00023180"/>
    </source>
</evidence>
<dbReference type="PANTHER" id="PTHR12027">
    <property type="entry name" value="WNT RELATED"/>
    <property type="match status" value="1"/>
</dbReference>
<evidence type="ECO:0000256" key="2">
    <source>
        <dbReference type="ARBA" id="ARBA00005683"/>
    </source>
</evidence>
<dbReference type="STRING" id="13249.T1I4F9"/>
<dbReference type="EnsemblMetazoa" id="RPRC011178-RA">
    <property type="protein sequence ID" value="RPRC011178-PA"/>
    <property type="gene ID" value="RPRC011178"/>
</dbReference>
<evidence type="ECO:0000256" key="7">
    <source>
        <dbReference type="ARBA" id="ARBA00023157"/>
    </source>
</evidence>
<dbReference type="GeneID" id="141462047"/>
<dbReference type="GO" id="GO:0030182">
    <property type="term" value="P:neuron differentiation"/>
    <property type="evidence" value="ECO:0007669"/>
    <property type="project" value="TreeGrafter"/>
</dbReference>
<keyword evidence="12" id="KW-1185">Reference proteome</keyword>
<keyword evidence="5" id="KW-0272">Extracellular matrix</keyword>
<dbReference type="eggNOG" id="KOG3913">
    <property type="taxonomic scope" value="Eukaryota"/>
</dbReference>
<protein>
    <recommendedName>
        <fullName evidence="10">Protein Wnt</fullName>
    </recommendedName>
</protein>
<keyword evidence="7" id="KW-1015">Disulfide bond</keyword>
<evidence type="ECO:0000256" key="5">
    <source>
        <dbReference type="ARBA" id="ARBA00022530"/>
    </source>
</evidence>
<evidence type="ECO:0000313" key="11">
    <source>
        <dbReference type="EnsemblMetazoa" id="RPRC011178-PA"/>
    </source>
</evidence>
<dbReference type="InterPro" id="IPR043158">
    <property type="entry name" value="Wnt_C"/>
</dbReference>
<sequence length="291" mass="32204">MCRTGPDLMIALGQGVSMALAECHAQFAKHRWDCTHLGKGHSFGYVLVVGSREAAYTYSIASAGVVYSIMAACSRGEITSCGCGTTNRRQPRVQASWKWAGCSVDLALGLRIARKFLDNREVEGDARALMNLHNNKAGRNAIKTTLVKDCKCHGVSGSCTMRSCWMSLPRFKKVGDHLMRKYWRAREVRLGEQGSLVTGKSDRKPRTADLVFIEHSPNYCEPDNTIGSPGTKGRNCNRSATGLGSCDELCCGRGYNTHQQLKSWQCNCKFNWCCQVECQTCTQNTEVYTCK</sequence>
<evidence type="ECO:0000256" key="3">
    <source>
        <dbReference type="ARBA" id="ARBA00022473"/>
    </source>
</evidence>
<dbReference type="AlphaFoldDB" id="T1I4F9"/>
<evidence type="ECO:0000256" key="1">
    <source>
        <dbReference type="ARBA" id="ARBA00004498"/>
    </source>
</evidence>
<keyword evidence="6 10" id="KW-0879">Wnt signaling pathway</keyword>
<dbReference type="PROSITE" id="PS00246">
    <property type="entry name" value="WNT1"/>
    <property type="match status" value="1"/>
</dbReference>
<organism evidence="11 12">
    <name type="scientific">Rhodnius prolixus</name>
    <name type="common">Triatomid bug</name>
    <dbReference type="NCBI Taxonomy" id="13249"/>
    <lineage>
        <taxon>Eukaryota</taxon>
        <taxon>Metazoa</taxon>
        <taxon>Ecdysozoa</taxon>
        <taxon>Arthropoda</taxon>
        <taxon>Hexapoda</taxon>
        <taxon>Insecta</taxon>
        <taxon>Pterygota</taxon>
        <taxon>Neoptera</taxon>
        <taxon>Paraneoptera</taxon>
        <taxon>Hemiptera</taxon>
        <taxon>Heteroptera</taxon>
        <taxon>Panheteroptera</taxon>
        <taxon>Cimicomorpha</taxon>
        <taxon>Reduviidae</taxon>
        <taxon>Triatominae</taxon>
        <taxon>Rhodnius</taxon>
    </lineage>
</organism>
<keyword evidence="3 10" id="KW-0217">Developmental protein</keyword>
<dbReference type="GO" id="GO:0005615">
    <property type="term" value="C:extracellular space"/>
    <property type="evidence" value="ECO:0007669"/>
    <property type="project" value="TreeGrafter"/>
</dbReference>
<reference evidence="11" key="1">
    <citation type="submission" date="2015-05" db="UniProtKB">
        <authorList>
            <consortium name="EnsemblMetazoa"/>
        </authorList>
    </citation>
    <scope>IDENTIFICATION</scope>
</reference>
<evidence type="ECO:0000256" key="4">
    <source>
        <dbReference type="ARBA" id="ARBA00022525"/>
    </source>
</evidence>
<dbReference type="RefSeq" id="XP_073999724.1">
    <property type="nucleotide sequence ID" value="XM_074143623.1"/>
</dbReference>
<dbReference type="GO" id="GO:0060070">
    <property type="term" value="P:canonical Wnt signaling pathway"/>
    <property type="evidence" value="ECO:0007669"/>
    <property type="project" value="TreeGrafter"/>
</dbReference>
<comment type="similarity">
    <text evidence="2 10">Belongs to the Wnt family.</text>
</comment>
<dbReference type="SMART" id="SM00097">
    <property type="entry name" value="WNT1"/>
    <property type="match status" value="1"/>
</dbReference>
<keyword evidence="8" id="KW-0325">Glycoprotein</keyword>
<dbReference type="InParanoid" id="T1I4F9"/>
<dbReference type="PANTHER" id="PTHR12027:SF112">
    <property type="entry name" value="PROTEIN WNT-2"/>
    <property type="match status" value="1"/>
</dbReference>
<dbReference type="GO" id="GO:0000902">
    <property type="term" value="P:cell morphogenesis"/>
    <property type="evidence" value="ECO:0007669"/>
    <property type="project" value="UniProtKB-ARBA"/>
</dbReference>
<dbReference type="GO" id="GO:0005125">
    <property type="term" value="F:cytokine activity"/>
    <property type="evidence" value="ECO:0007669"/>
    <property type="project" value="TreeGrafter"/>
</dbReference>
<dbReference type="Pfam" id="PF00110">
    <property type="entry name" value="wnt"/>
    <property type="match status" value="1"/>
</dbReference>
<dbReference type="EMBL" id="ACPB03007720">
    <property type="status" value="NOT_ANNOTATED_CDS"/>
    <property type="molecule type" value="Genomic_DNA"/>
</dbReference>
<dbReference type="VEuPathDB" id="VectorBase:RPRC011178"/>
<dbReference type="GO" id="GO:0045165">
    <property type="term" value="P:cell fate commitment"/>
    <property type="evidence" value="ECO:0007669"/>
    <property type="project" value="TreeGrafter"/>
</dbReference>
<dbReference type="FunCoup" id="T1I4F9">
    <property type="interactions" value="11"/>
</dbReference>
<accession>T1I4F9</accession>
<keyword evidence="4" id="KW-0964">Secreted</keyword>
<evidence type="ECO:0000256" key="9">
    <source>
        <dbReference type="ARBA" id="ARBA00023288"/>
    </source>
</evidence>
<proteinExistence type="inferred from homology"/>
<dbReference type="GO" id="GO:0046330">
    <property type="term" value="P:positive regulation of JNK cascade"/>
    <property type="evidence" value="ECO:0007669"/>
    <property type="project" value="TreeGrafter"/>
</dbReference>
<dbReference type="Gene3D" id="3.30.2460.20">
    <property type="match status" value="1"/>
</dbReference>
<name>T1I4F9_RHOPR</name>
<comment type="function">
    <text evidence="10">Ligand for members of the frizzled family of seven transmembrane receptors.</text>
</comment>
<dbReference type="HOGENOM" id="CLU_033039_1_4_1"/>
<evidence type="ECO:0000313" key="12">
    <source>
        <dbReference type="Proteomes" id="UP000015103"/>
    </source>
</evidence>
<dbReference type="Proteomes" id="UP000015103">
    <property type="component" value="Unassembled WGS sequence"/>
</dbReference>